<comment type="caution">
    <text evidence="1">The sequence shown here is derived from an EMBL/GenBank/DDBJ whole genome shotgun (WGS) entry which is preliminary data.</text>
</comment>
<gene>
    <name evidence="1" type="ORF">J7302_23960</name>
</gene>
<accession>A0ABS5XNC2</accession>
<dbReference type="EMBL" id="JAGTIS010000021">
    <property type="protein sequence ID" value="MBT8769165.1"/>
    <property type="molecule type" value="Genomic_DNA"/>
</dbReference>
<organism evidence="1 2">
    <name type="scientific">Metapseudomonas boanensis</name>
    <dbReference type="NCBI Taxonomy" id="2822138"/>
    <lineage>
        <taxon>Bacteria</taxon>
        <taxon>Pseudomonadati</taxon>
        <taxon>Pseudomonadota</taxon>
        <taxon>Gammaproteobacteria</taxon>
        <taxon>Pseudomonadales</taxon>
        <taxon>Pseudomonadaceae</taxon>
        <taxon>Metapseudomonas</taxon>
    </lineage>
</organism>
<name>A0ABS5XNC2_9GAMM</name>
<proteinExistence type="predicted"/>
<dbReference type="RefSeq" id="WP_215380671.1">
    <property type="nucleotide sequence ID" value="NZ_JAGTIS010000021.1"/>
</dbReference>
<protein>
    <submittedName>
        <fullName evidence="1">Uncharacterized protein</fullName>
    </submittedName>
</protein>
<sequence>MERAIELAGFFAAHGIWCVSDGETLIPMLAQESAANGRSMLRFEAEQLEDGVAQAQAHFESNPDGADRATLVYDGYITLPTGRTDALCVVIRSYASPVATLTMAVPYRHAESPDGFAVHRPKFVEWQGGSNPDYQAFGEAFFRGVDSHREASAVWTEHNDDSV</sequence>
<evidence type="ECO:0000313" key="1">
    <source>
        <dbReference type="EMBL" id="MBT8769165.1"/>
    </source>
</evidence>
<evidence type="ECO:0000313" key="2">
    <source>
        <dbReference type="Proteomes" id="UP001519667"/>
    </source>
</evidence>
<dbReference type="Proteomes" id="UP001519667">
    <property type="component" value="Unassembled WGS sequence"/>
</dbReference>
<reference evidence="1 2" key="1">
    <citation type="submission" date="2021-04" db="EMBL/GenBank/DDBJ databases">
        <title>Pseudomonas boanensis sp. nov., a bacterium isolated from river water used for household purposes in Boane District, Mozambique.</title>
        <authorList>
            <person name="Nicklasson M."/>
            <person name="Martin-Rodriguez A.J."/>
            <person name="Thorell K."/>
            <person name="Neves L."/>
            <person name="Mussagy A."/>
            <person name="Rydberg H.A."/>
            <person name="Hernroth B."/>
            <person name="Svensson-Stadler L."/>
            <person name="Sjoling A."/>
        </authorList>
    </citation>
    <scope>NUCLEOTIDE SEQUENCE [LARGE SCALE GENOMIC DNA]</scope>
    <source>
        <strain evidence="1 2">DB1</strain>
    </source>
</reference>
<keyword evidence="2" id="KW-1185">Reference proteome</keyword>